<protein>
    <submittedName>
        <fullName evidence="2">Uncharacterized protein</fullName>
    </submittedName>
</protein>
<accession>A0AAV4BZB4</accession>
<evidence type="ECO:0000313" key="3">
    <source>
        <dbReference type="Proteomes" id="UP000735302"/>
    </source>
</evidence>
<comment type="caution">
    <text evidence="2">The sequence shown here is derived from an EMBL/GenBank/DDBJ whole genome shotgun (WGS) entry which is preliminary data.</text>
</comment>
<evidence type="ECO:0000313" key="2">
    <source>
        <dbReference type="EMBL" id="GFO24495.1"/>
    </source>
</evidence>
<dbReference type="Proteomes" id="UP000735302">
    <property type="component" value="Unassembled WGS sequence"/>
</dbReference>
<reference evidence="2 3" key="1">
    <citation type="journal article" date="2021" name="Elife">
        <title>Chloroplast acquisition without the gene transfer in kleptoplastic sea slugs, Plakobranchus ocellatus.</title>
        <authorList>
            <person name="Maeda T."/>
            <person name="Takahashi S."/>
            <person name="Yoshida T."/>
            <person name="Shimamura S."/>
            <person name="Takaki Y."/>
            <person name="Nagai Y."/>
            <person name="Toyoda A."/>
            <person name="Suzuki Y."/>
            <person name="Arimoto A."/>
            <person name="Ishii H."/>
            <person name="Satoh N."/>
            <person name="Nishiyama T."/>
            <person name="Hasebe M."/>
            <person name="Maruyama T."/>
            <person name="Minagawa J."/>
            <person name="Obokata J."/>
            <person name="Shigenobu S."/>
        </authorList>
    </citation>
    <scope>NUCLEOTIDE SEQUENCE [LARGE SCALE GENOMIC DNA]</scope>
</reference>
<name>A0AAV4BZB4_9GAST</name>
<feature type="compositionally biased region" description="Basic and acidic residues" evidence="1">
    <location>
        <begin position="76"/>
        <end position="85"/>
    </location>
</feature>
<dbReference type="AlphaFoldDB" id="A0AAV4BZB4"/>
<sequence length="120" mass="13727">MVELSLRFGISRGAAEDLPTTSFHSSRSSVFRKVFLSSSPVHSPMLSSQRFFCLPLLLPPFMVPCMMVLARQSKSKNKEEDKNIDENNINYATPPPPPLQPHSHHHHHHQQQQQQQPINH</sequence>
<evidence type="ECO:0000256" key="1">
    <source>
        <dbReference type="SAM" id="MobiDB-lite"/>
    </source>
</evidence>
<keyword evidence="3" id="KW-1185">Reference proteome</keyword>
<dbReference type="EMBL" id="BLXT01005617">
    <property type="protein sequence ID" value="GFO24495.1"/>
    <property type="molecule type" value="Genomic_DNA"/>
</dbReference>
<gene>
    <name evidence="2" type="ORF">PoB_005100000</name>
</gene>
<feature type="compositionally biased region" description="Low complexity" evidence="1">
    <location>
        <begin position="111"/>
        <end position="120"/>
    </location>
</feature>
<organism evidence="2 3">
    <name type="scientific">Plakobranchus ocellatus</name>
    <dbReference type="NCBI Taxonomy" id="259542"/>
    <lineage>
        <taxon>Eukaryota</taxon>
        <taxon>Metazoa</taxon>
        <taxon>Spiralia</taxon>
        <taxon>Lophotrochozoa</taxon>
        <taxon>Mollusca</taxon>
        <taxon>Gastropoda</taxon>
        <taxon>Heterobranchia</taxon>
        <taxon>Euthyneura</taxon>
        <taxon>Panpulmonata</taxon>
        <taxon>Sacoglossa</taxon>
        <taxon>Placobranchoidea</taxon>
        <taxon>Plakobranchidae</taxon>
        <taxon>Plakobranchus</taxon>
    </lineage>
</organism>
<proteinExistence type="predicted"/>
<feature type="region of interest" description="Disordered" evidence="1">
    <location>
        <begin position="72"/>
        <end position="120"/>
    </location>
</feature>